<evidence type="ECO:0000313" key="12">
    <source>
        <dbReference type="Proteomes" id="UP000076761"/>
    </source>
</evidence>
<comment type="similarity">
    <text evidence="1">Belongs to the multicopper oxidase family.</text>
</comment>
<dbReference type="InParanoid" id="A0A165VK97"/>
<dbReference type="InterPro" id="IPR033138">
    <property type="entry name" value="Cu_oxidase_CS"/>
</dbReference>
<dbReference type="OrthoDB" id="2121828at2759"/>
<keyword evidence="7" id="KW-0732">Signal</keyword>
<dbReference type="Gene3D" id="2.60.40.420">
    <property type="entry name" value="Cupredoxins - blue copper proteins"/>
    <property type="match status" value="3"/>
</dbReference>
<name>A0A165VK97_9AGAM</name>
<dbReference type="Pfam" id="PF07731">
    <property type="entry name" value="Cu-oxidase_2"/>
    <property type="match status" value="1"/>
</dbReference>
<dbReference type="InterPro" id="IPR011706">
    <property type="entry name" value="Cu-oxidase_C"/>
</dbReference>
<dbReference type="PANTHER" id="PTHR11709:SF511">
    <property type="entry name" value="LACCASE"/>
    <property type="match status" value="1"/>
</dbReference>
<dbReference type="GO" id="GO:0016491">
    <property type="term" value="F:oxidoreductase activity"/>
    <property type="evidence" value="ECO:0007669"/>
    <property type="project" value="UniProtKB-KW"/>
</dbReference>
<keyword evidence="2" id="KW-0479">Metal-binding</keyword>
<evidence type="ECO:0000256" key="5">
    <source>
        <dbReference type="ARBA" id="ARBA00023157"/>
    </source>
</evidence>
<feature type="signal peptide" evidence="7">
    <location>
        <begin position="1"/>
        <end position="21"/>
    </location>
</feature>
<feature type="domain" description="Plastocyanin-like" evidence="9">
    <location>
        <begin position="380"/>
        <end position="506"/>
    </location>
</feature>
<feature type="chain" id="PRO_5007868116" evidence="7">
    <location>
        <begin position="22"/>
        <end position="538"/>
    </location>
</feature>
<evidence type="ECO:0000259" key="8">
    <source>
        <dbReference type="Pfam" id="PF00394"/>
    </source>
</evidence>
<dbReference type="CDD" id="cd13903">
    <property type="entry name" value="CuRO_3_Tv-LCC_like"/>
    <property type="match status" value="1"/>
</dbReference>
<keyword evidence="6" id="KW-0325">Glycoprotein</keyword>
<dbReference type="FunFam" id="2.60.40.420:FF:000045">
    <property type="entry name" value="Laccase 2"/>
    <property type="match status" value="1"/>
</dbReference>
<evidence type="ECO:0000256" key="2">
    <source>
        <dbReference type="ARBA" id="ARBA00022723"/>
    </source>
</evidence>
<feature type="domain" description="Plastocyanin-like" evidence="10">
    <location>
        <begin position="38"/>
        <end position="153"/>
    </location>
</feature>
<dbReference type="InterPro" id="IPR001117">
    <property type="entry name" value="Cu-oxidase_2nd"/>
</dbReference>
<proteinExistence type="inferred from homology"/>
<evidence type="ECO:0000259" key="9">
    <source>
        <dbReference type="Pfam" id="PF07731"/>
    </source>
</evidence>
<organism evidence="11 12">
    <name type="scientific">Neolentinus lepideus HHB14362 ss-1</name>
    <dbReference type="NCBI Taxonomy" id="1314782"/>
    <lineage>
        <taxon>Eukaryota</taxon>
        <taxon>Fungi</taxon>
        <taxon>Dikarya</taxon>
        <taxon>Basidiomycota</taxon>
        <taxon>Agaricomycotina</taxon>
        <taxon>Agaricomycetes</taxon>
        <taxon>Gloeophyllales</taxon>
        <taxon>Gloeophyllaceae</taxon>
        <taxon>Neolentinus</taxon>
    </lineage>
</organism>
<evidence type="ECO:0000256" key="1">
    <source>
        <dbReference type="ARBA" id="ARBA00010609"/>
    </source>
</evidence>
<evidence type="ECO:0000256" key="6">
    <source>
        <dbReference type="ARBA" id="ARBA00023180"/>
    </source>
</evidence>
<protein>
    <submittedName>
        <fullName evidence="11">Multicopper oxidase</fullName>
    </submittedName>
</protein>
<accession>A0A165VK97</accession>
<evidence type="ECO:0000256" key="3">
    <source>
        <dbReference type="ARBA" id="ARBA00023002"/>
    </source>
</evidence>
<evidence type="ECO:0000259" key="10">
    <source>
        <dbReference type="Pfam" id="PF07732"/>
    </source>
</evidence>
<dbReference type="PROSITE" id="PS00079">
    <property type="entry name" value="MULTICOPPER_OXIDASE1"/>
    <property type="match status" value="1"/>
</dbReference>
<reference evidence="11 12" key="1">
    <citation type="journal article" date="2016" name="Mol. Biol. Evol.">
        <title>Comparative Genomics of Early-Diverging Mushroom-Forming Fungi Provides Insights into the Origins of Lignocellulose Decay Capabilities.</title>
        <authorList>
            <person name="Nagy L.G."/>
            <person name="Riley R."/>
            <person name="Tritt A."/>
            <person name="Adam C."/>
            <person name="Daum C."/>
            <person name="Floudas D."/>
            <person name="Sun H."/>
            <person name="Yadav J.S."/>
            <person name="Pangilinan J."/>
            <person name="Larsson K.H."/>
            <person name="Matsuura K."/>
            <person name="Barry K."/>
            <person name="Labutti K."/>
            <person name="Kuo R."/>
            <person name="Ohm R.A."/>
            <person name="Bhattacharya S.S."/>
            <person name="Shirouzu T."/>
            <person name="Yoshinaga Y."/>
            <person name="Martin F.M."/>
            <person name="Grigoriev I.V."/>
            <person name="Hibbett D.S."/>
        </authorList>
    </citation>
    <scope>NUCLEOTIDE SEQUENCE [LARGE SCALE GENOMIC DNA]</scope>
    <source>
        <strain evidence="11 12">HHB14362 ss-1</strain>
    </source>
</reference>
<keyword evidence="4" id="KW-0186">Copper</keyword>
<keyword evidence="5" id="KW-1015">Disulfide bond</keyword>
<gene>
    <name evidence="11" type="ORF">NEOLEDRAFT_476019</name>
</gene>
<feature type="domain" description="Plastocyanin-like" evidence="8">
    <location>
        <begin position="165"/>
        <end position="311"/>
    </location>
</feature>
<keyword evidence="12" id="KW-1185">Reference proteome</keyword>
<dbReference type="InterPro" id="IPR008972">
    <property type="entry name" value="Cupredoxin"/>
</dbReference>
<evidence type="ECO:0000256" key="4">
    <source>
        <dbReference type="ARBA" id="ARBA00023008"/>
    </source>
</evidence>
<dbReference type="InterPro" id="IPR045087">
    <property type="entry name" value="Cu-oxidase_fam"/>
</dbReference>
<dbReference type="SUPFAM" id="SSF49503">
    <property type="entry name" value="Cupredoxins"/>
    <property type="match status" value="3"/>
</dbReference>
<dbReference type="PANTHER" id="PTHR11709">
    <property type="entry name" value="MULTI-COPPER OXIDASE"/>
    <property type="match status" value="1"/>
</dbReference>
<keyword evidence="3" id="KW-0560">Oxidoreductase</keyword>
<dbReference type="CDD" id="cd13856">
    <property type="entry name" value="CuRO_1_Tv-LCC_like"/>
    <property type="match status" value="1"/>
</dbReference>
<dbReference type="GO" id="GO:0005507">
    <property type="term" value="F:copper ion binding"/>
    <property type="evidence" value="ECO:0007669"/>
    <property type="project" value="InterPro"/>
</dbReference>
<dbReference type="Proteomes" id="UP000076761">
    <property type="component" value="Unassembled WGS sequence"/>
</dbReference>
<dbReference type="EMBL" id="KV425553">
    <property type="protein sequence ID" value="KZT29795.1"/>
    <property type="molecule type" value="Genomic_DNA"/>
</dbReference>
<dbReference type="InterPro" id="IPR011707">
    <property type="entry name" value="Cu-oxidase-like_N"/>
</dbReference>
<dbReference type="AlphaFoldDB" id="A0A165VK97"/>
<dbReference type="Pfam" id="PF07732">
    <property type="entry name" value="Cu-oxidase_3"/>
    <property type="match status" value="1"/>
</dbReference>
<dbReference type="Pfam" id="PF00394">
    <property type="entry name" value="Cu-oxidase"/>
    <property type="match status" value="1"/>
</dbReference>
<dbReference type="STRING" id="1314782.A0A165VK97"/>
<evidence type="ECO:0000256" key="7">
    <source>
        <dbReference type="SAM" id="SignalP"/>
    </source>
</evidence>
<evidence type="ECO:0000313" key="11">
    <source>
        <dbReference type="EMBL" id="KZT29795.1"/>
    </source>
</evidence>
<sequence>MLAFSAHRVLGILFLVTQSSAQAVIGPVADLYVYNKVIAPDGFNRSAVVVDGQHPAPLIKASKGDRFSLNVHNNLTDNTMERALTIHWHGLFQRKTNWADGVAMVTQCPIIPGESFLYDFTPAGQTGTYWYHSHFGEQYCDGLRGPLIIYDPDDPFKHMYDVDDESTVLTISDWQHLPTSELPEFPPTIDSILFNGKGRYYPGGPKTDLAVVAVEQGKRYRMRLLSLSCDPNFIVWIDGHDMTVIEADGELHKPVTVGSIQIFSGQRYSFILNAKEPVGNYWIWAQTGPSAPYLPGIINSGVPVAIVRYLGANDSEPTATTSTFADMLNETQLHPLVNPEAPGEPCHGCADVNLNLPSEFFLHQLDPPVGNWTMNHAKYEPPSVPVLLQIMNGVPAQKLLPSKSVYSLPPNKVIEISFPVVNEANLSHPIHLHGHSFSVVRSAGTGPDGYNYINPPRRDVVSLGNTTADNVTIRFVTDNPGPWLLHCHIDYHLAAGFAVVLAEDVQDTVANDLPVPLEWNNLCPAYAKFNSSSPSAGD</sequence>